<dbReference type="Gene3D" id="3.40.1620.10">
    <property type="entry name" value="YefM-like domain"/>
    <property type="match status" value="2"/>
</dbReference>
<evidence type="ECO:0000256" key="1">
    <source>
        <dbReference type="SAM" id="MobiDB-lite"/>
    </source>
</evidence>
<sequence length="164" mass="17089">MTRSVPSEEARARLGDLVDEVQTRRVTVAITVQGVLDGALVGVEAARRAGLRPAGRVGIRQGRESWAALRRAAEQVGPQTITRHGRDAALLVSAAHARDVATGLPVVPARELSWDGAALTDEHARPIPPGRYLVPGGRLTAAPESSAPSDTTPAQGVTIDGEAS</sequence>
<keyword evidence="3" id="KW-1185">Reference proteome</keyword>
<reference evidence="3" key="1">
    <citation type="journal article" date="2019" name="Int. J. Syst. Evol. Microbiol.">
        <title>The Global Catalogue of Microorganisms (GCM) 10K type strain sequencing project: providing services to taxonomists for standard genome sequencing and annotation.</title>
        <authorList>
            <consortium name="The Broad Institute Genomics Platform"/>
            <consortium name="The Broad Institute Genome Sequencing Center for Infectious Disease"/>
            <person name="Wu L."/>
            <person name="Ma J."/>
        </authorList>
    </citation>
    <scope>NUCLEOTIDE SEQUENCE [LARGE SCALE GENOMIC DNA]</scope>
    <source>
        <strain evidence="3">CGMCC 4.7382</strain>
    </source>
</reference>
<dbReference type="RefSeq" id="WP_379874172.1">
    <property type="nucleotide sequence ID" value="NZ_JBHTBH010000020.1"/>
</dbReference>
<dbReference type="NCBIfam" id="TIGR01552">
    <property type="entry name" value="phd_fam"/>
    <property type="match status" value="1"/>
</dbReference>
<accession>A0ABW2KQQ4</accession>
<proteinExistence type="predicted"/>
<gene>
    <name evidence="2" type="ORF">ACFQRF_26865</name>
</gene>
<feature type="region of interest" description="Disordered" evidence="1">
    <location>
        <begin position="136"/>
        <end position="164"/>
    </location>
</feature>
<dbReference type="EMBL" id="JBHTBH010000020">
    <property type="protein sequence ID" value="MFC7331369.1"/>
    <property type="molecule type" value="Genomic_DNA"/>
</dbReference>
<organism evidence="2 3">
    <name type="scientific">Marinactinospora rubrisoli</name>
    <dbReference type="NCBI Taxonomy" id="2715399"/>
    <lineage>
        <taxon>Bacteria</taxon>
        <taxon>Bacillati</taxon>
        <taxon>Actinomycetota</taxon>
        <taxon>Actinomycetes</taxon>
        <taxon>Streptosporangiales</taxon>
        <taxon>Nocardiopsidaceae</taxon>
        <taxon>Marinactinospora</taxon>
    </lineage>
</organism>
<evidence type="ECO:0000313" key="2">
    <source>
        <dbReference type="EMBL" id="MFC7331369.1"/>
    </source>
</evidence>
<comment type="caution">
    <text evidence="2">The sequence shown here is derived from an EMBL/GenBank/DDBJ whole genome shotgun (WGS) entry which is preliminary data.</text>
</comment>
<name>A0ABW2KQQ4_9ACTN</name>
<evidence type="ECO:0000313" key="3">
    <source>
        <dbReference type="Proteomes" id="UP001596540"/>
    </source>
</evidence>
<feature type="compositionally biased region" description="Polar residues" evidence="1">
    <location>
        <begin position="146"/>
        <end position="155"/>
    </location>
</feature>
<protein>
    <submittedName>
        <fullName evidence="2">Type II toxin-antitoxin system prevent-host-death family antitoxin</fullName>
    </submittedName>
</protein>
<dbReference type="Proteomes" id="UP001596540">
    <property type="component" value="Unassembled WGS sequence"/>
</dbReference>